<dbReference type="EMBL" id="LAZR01067589">
    <property type="protein sequence ID" value="KKK51277.1"/>
    <property type="molecule type" value="Genomic_DNA"/>
</dbReference>
<gene>
    <name evidence="1" type="ORF">LCGC14_3116560</name>
</gene>
<evidence type="ECO:0000313" key="1">
    <source>
        <dbReference type="EMBL" id="KKK51277.1"/>
    </source>
</evidence>
<sequence length="342" mass="34753">SIGFGLNSPTPDATIGFDSDSLNIIPNAVTQSNLLEVGVSGGGGGLKITGFSDTVDVSGLFLQGIIGDNNPSDTIAAILLRAHKQDGAASTAILGDTETVFQIQNFASNMITILGSGQIRIGTDPADNTKMDIGITIDQRGENGEIFTLKSSDVAHGVTTVTETDTSAAFTKLNSTSGGLLIRGFSDGDARGMLIQGVVGSTNPTDTTSAGMVLRGGKLGGAADIASLADAETVIKIENGDGTDLMNFLGSGQVVIGTTGADNTKMDIGITIDQNTEDGEAIALKSTGDVLHGVTVLTEATTFASFQKFSGANGGLNIRSFSDTDAESLVIDGIIGSINPTD</sequence>
<dbReference type="AlphaFoldDB" id="A0A0F8W3G9"/>
<feature type="non-terminal residue" evidence="1">
    <location>
        <position position="1"/>
    </location>
</feature>
<accession>A0A0F8W3G9</accession>
<proteinExistence type="predicted"/>
<organism evidence="1">
    <name type="scientific">marine sediment metagenome</name>
    <dbReference type="NCBI Taxonomy" id="412755"/>
    <lineage>
        <taxon>unclassified sequences</taxon>
        <taxon>metagenomes</taxon>
        <taxon>ecological metagenomes</taxon>
    </lineage>
</organism>
<name>A0A0F8W3G9_9ZZZZ</name>
<feature type="non-terminal residue" evidence="1">
    <location>
        <position position="342"/>
    </location>
</feature>
<reference evidence="1" key="1">
    <citation type="journal article" date="2015" name="Nature">
        <title>Complex archaea that bridge the gap between prokaryotes and eukaryotes.</title>
        <authorList>
            <person name="Spang A."/>
            <person name="Saw J.H."/>
            <person name="Jorgensen S.L."/>
            <person name="Zaremba-Niedzwiedzka K."/>
            <person name="Martijn J."/>
            <person name="Lind A.E."/>
            <person name="van Eijk R."/>
            <person name="Schleper C."/>
            <person name="Guy L."/>
            <person name="Ettema T.J."/>
        </authorList>
    </citation>
    <scope>NUCLEOTIDE SEQUENCE</scope>
</reference>
<protein>
    <submittedName>
        <fullName evidence="1">Uncharacterized protein</fullName>
    </submittedName>
</protein>
<comment type="caution">
    <text evidence="1">The sequence shown here is derived from an EMBL/GenBank/DDBJ whole genome shotgun (WGS) entry which is preliminary data.</text>
</comment>